<dbReference type="Proteomes" id="UP000092600">
    <property type="component" value="Unassembled WGS sequence"/>
</dbReference>
<feature type="domain" description="PWWP" evidence="2">
    <location>
        <begin position="18"/>
        <end position="73"/>
    </location>
</feature>
<dbReference type="Pfam" id="PF00855">
    <property type="entry name" value="PWWP"/>
    <property type="match status" value="1"/>
</dbReference>
<dbReference type="PROSITE" id="PS50812">
    <property type="entry name" value="PWWP"/>
    <property type="match status" value="1"/>
</dbReference>
<dbReference type="Proteomes" id="UP000515123">
    <property type="component" value="Linkage group 3"/>
</dbReference>
<accession>A0A199V740</accession>
<dbReference type="STRING" id="4615.A0A199V740"/>
<dbReference type="GeneID" id="109707529"/>
<dbReference type="RefSeq" id="XP_020084438.1">
    <property type="nucleotide sequence ID" value="XM_020228849.1"/>
</dbReference>
<feature type="region of interest" description="Disordered" evidence="1">
    <location>
        <begin position="124"/>
        <end position="146"/>
    </location>
</feature>
<feature type="region of interest" description="Disordered" evidence="1">
    <location>
        <begin position="261"/>
        <end position="283"/>
    </location>
</feature>
<dbReference type="CDD" id="cd05162">
    <property type="entry name" value="PWWP"/>
    <property type="match status" value="1"/>
</dbReference>
<dbReference type="OrthoDB" id="1908535at2759"/>
<proteinExistence type="predicted"/>
<protein>
    <submittedName>
        <fullName evidence="6">Uncharacterized protein At1g51745-like</fullName>
    </submittedName>
</protein>
<dbReference type="SUPFAM" id="SSF63748">
    <property type="entry name" value="Tudor/PWWP/MBT"/>
    <property type="match status" value="1"/>
</dbReference>
<reference evidence="6" key="2">
    <citation type="submission" date="2025-04" db="UniProtKB">
        <authorList>
            <consortium name="RefSeq"/>
        </authorList>
    </citation>
    <scope>IDENTIFICATION</scope>
    <source>
        <tissue evidence="6">Leaf</tissue>
    </source>
</reference>
<evidence type="ECO:0000256" key="1">
    <source>
        <dbReference type="SAM" id="MobiDB-lite"/>
    </source>
</evidence>
<dbReference type="PANTHER" id="PTHR33697">
    <property type="entry name" value="T17B22.17 PROTEIN-RELATED"/>
    <property type="match status" value="1"/>
</dbReference>
<dbReference type="InterPro" id="IPR044679">
    <property type="entry name" value="PWWP2-like"/>
</dbReference>
<dbReference type="PANTHER" id="PTHR33697:SF2">
    <property type="entry name" value="T17B22.17 PROTEIN"/>
    <property type="match status" value="1"/>
</dbReference>
<dbReference type="EMBL" id="LSRQ01002932">
    <property type="protein sequence ID" value="OAY72894.1"/>
    <property type="molecule type" value="Genomic_DNA"/>
</dbReference>
<feature type="region of interest" description="Disordered" evidence="1">
    <location>
        <begin position="470"/>
        <end position="496"/>
    </location>
</feature>
<organism evidence="3 4">
    <name type="scientific">Ananas comosus</name>
    <name type="common">Pineapple</name>
    <name type="synonym">Ananas ananas</name>
    <dbReference type="NCBI Taxonomy" id="4615"/>
    <lineage>
        <taxon>Eukaryota</taxon>
        <taxon>Viridiplantae</taxon>
        <taxon>Streptophyta</taxon>
        <taxon>Embryophyta</taxon>
        <taxon>Tracheophyta</taxon>
        <taxon>Spermatophyta</taxon>
        <taxon>Magnoliopsida</taxon>
        <taxon>Liliopsida</taxon>
        <taxon>Poales</taxon>
        <taxon>Bromeliaceae</taxon>
        <taxon>Bromelioideae</taxon>
        <taxon>Ananas</taxon>
    </lineage>
</organism>
<name>A0A199V740_ANACO</name>
<sequence>MGTHEGGGDGGGIVDCSVGTIVWVRRRNGSWWPGRILGPEELSASHLMSPRSGTPVKLLGREDASVDWYNLEKSKRVKAFRCGEFDACIERAEAAQGAPIKKREKYARREDAILHALELERKQLEQKHQKQGATSNGGANKPSGAFRKELYNSSSSEMYLKNEEPGIHAKISGYKSQMLPKKAAWSQEDEYKSRSNKQFRWEEDTTETIPRMRGLQDFGLRIAPKRKLSPSVAWEMSQNHAYDHVDDFLHTGGEKNALVAKKKRSQNSAFEESSVKKRDRRRPLVQVLQSSSKLPAHHSLHVDRDGSAVSVQGEREMGSAICRAKRSHCIYLPADSQDFMDNDGFPSDLLPTAGDDFGLESCFEYPGVAEDYTSSGLKNESDSLGRECSETDTDEERELFIDTNQTLAPELNVCGPSASKFSEDFRDMDNNEMMPLSNYVPQLNSNEDLVDGSADAGVSKWHMKGKRNNRNVSKRSMDLTDGKMSSDNYNDGSIRDSMYQSRGRTFKSERIYQVKEEFLYDYDESDLIENHSHMIPLSDYEVEGTSHVGRKPILIDVDLKVQASYQGEHVPLVSLMSRLNGKAIVGHPVQIEILEDGSTAQLLMANNVSLDESTAPRPFWRTGRRTAMQRVPRSNPITSTLEGDYDNDDEKALLYSDWEIKAPHLKKHSIHNHKAQLAKRSITRANRPSSVKFQKKLFKRTNLSSQKIRTLSSIAIEKKLGGETGDVLGSLIKPEGAAPLVTCVPVKVVFSRILEAVGRSPIAVSHRLKMASPAVRDNTS</sequence>
<evidence type="ECO:0000259" key="2">
    <source>
        <dbReference type="PROSITE" id="PS50812"/>
    </source>
</evidence>
<evidence type="ECO:0000313" key="3">
    <source>
        <dbReference type="EMBL" id="OAY72894.1"/>
    </source>
</evidence>
<evidence type="ECO:0000313" key="4">
    <source>
        <dbReference type="Proteomes" id="UP000092600"/>
    </source>
</evidence>
<evidence type="ECO:0000313" key="5">
    <source>
        <dbReference type="Proteomes" id="UP000515123"/>
    </source>
</evidence>
<keyword evidence="5" id="KW-1185">Reference proteome</keyword>
<dbReference type="AlphaFoldDB" id="A0A199V740"/>
<dbReference type="Gramene" id="Aco017265.1.mrna1">
    <property type="protein sequence ID" value="Aco017265.1.mrna1"/>
    <property type="gene ID" value="Aco017265.1.path1"/>
</dbReference>
<dbReference type="InterPro" id="IPR000313">
    <property type="entry name" value="PWWP_dom"/>
</dbReference>
<reference evidence="3 4" key="1">
    <citation type="journal article" date="2016" name="DNA Res.">
        <title>The draft genome of MD-2 pineapple using hybrid error correction of long reads.</title>
        <authorList>
            <person name="Redwan R.M."/>
            <person name="Saidin A."/>
            <person name="Kumar S.V."/>
        </authorList>
    </citation>
    <scope>NUCLEOTIDE SEQUENCE [LARGE SCALE GENOMIC DNA]</scope>
    <source>
        <strain evidence="4">cv. MD2</strain>
        <tissue evidence="3">Leaf</tissue>
    </source>
</reference>
<dbReference type="Gene3D" id="2.30.30.140">
    <property type="match status" value="1"/>
</dbReference>
<evidence type="ECO:0000313" key="6">
    <source>
        <dbReference type="RefSeq" id="XP_020084438.1"/>
    </source>
</evidence>
<gene>
    <name evidence="6" type="primary">LOC109707529</name>
    <name evidence="3" type="ORF">ACMD2_10550</name>
</gene>